<dbReference type="Pfam" id="PF07495">
    <property type="entry name" value="Y_Y_Y"/>
    <property type="match status" value="1"/>
</dbReference>
<dbReference type="InterPro" id="IPR004358">
    <property type="entry name" value="Sig_transdc_His_kin-like_C"/>
</dbReference>
<dbReference type="InterPro" id="IPR015943">
    <property type="entry name" value="WD40/YVTN_repeat-like_dom_sf"/>
</dbReference>
<dbReference type="SUPFAM" id="SSF52172">
    <property type="entry name" value="CheY-like"/>
    <property type="match status" value="1"/>
</dbReference>
<dbReference type="FunFam" id="3.40.50.2300:FF:000138">
    <property type="entry name" value="Two-component system sensor histidine kinase/response regulator"/>
    <property type="match status" value="1"/>
</dbReference>
<dbReference type="SMART" id="SM00342">
    <property type="entry name" value="HTH_ARAC"/>
    <property type="match status" value="1"/>
</dbReference>
<dbReference type="Gene3D" id="2.60.40.10">
    <property type="entry name" value="Immunoglobulins"/>
    <property type="match status" value="1"/>
</dbReference>
<accession>A0AB37MGD8</accession>
<name>A0AB37MGD8_9BACE</name>
<dbReference type="PANTHER" id="PTHR43547:SF2">
    <property type="entry name" value="HYBRID SIGNAL TRANSDUCTION HISTIDINE KINASE C"/>
    <property type="match status" value="1"/>
</dbReference>
<dbReference type="SMART" id="SM00448">
    <property type="entry name" value="REC"/>
    <property type="match status" value="1"/>
</dbReference>
<dbReference type="Pfam" id="PF00512">
    <property type="entry name" value="HisKA"/>
    <property type="match status" value="1"/>
</dbReference>
<proteinExistence type="predicted"/>
<evidence type="ECO:0000256" key="2">
    <source>
        <dbReference type="ARBA" id="ARBA00012438"/>
    </source>
</evidence>
<dbReference type="InterPro" id="IPR011110">
    <property type="entry name" value="Reg_prop"/>
</dbReference>
<dbReference type="SMART" id="SM00387">
    <property type="entry name" value="HATPase_c"/>
    <property type="match status" value="1"/>
</dbReference>
<dbReference type="EMBL" id="QRQM01000004">
    <property type="protein sequence ID" value="RHN09044.1"/>
    <property type="molecule type" value="Genomic_DNA"/>
</dbReference>
<gene>
    <name evidence="15" type="ORF">DWZ32_04330</name>
</gene>
<evidence type="ECO:0000256" key="4">
    <source>
        <dbReference type="ARBA" id="ARBA00022679"/>
    </source>
</evidence>
<dbReference type="SUPFAM" id="SSF46689">
    <property type="entry name" value="Homeodomain-like"/>
    <property type="match status" value="1"/>
</dbReference>
<dbReference type="PANTHER" id="PTHR43547">
    <property type="entry name" value="TWO-COMPONENT HISTIDINE KINASE"/>
    <property type="match status" value="1"/>
</dbReference>
<evidence type="ECO:0000259" key="12">
    <source>
        <dbReference type="PROSITE" id="PS01124"/>
    </source>
</evidence>
<dbReference type="InterPro" id="IPR005467">
    <property type="entry name" value="His_kinase_dom"/>
</dbReference>
<dbReference type="InterPro" id="IPR011123">
    <property type="entry name" value="Y_Y_Y"/>
</dbReference>
<dbReference type="InterPro" id="IPR001789">
    <property type="entry name" value="Sig_transdc_resp-reg_receiver"/>
</dbReference>
<keyword evidence="6" id="KW-0418">Kinase</keyword>
<protein>
    <recommendedName>
        <fullName evidence="2">histidine kinase</fullName>
        <ecNumber evidence="2">2.7.13.3</ecNumber>
    </recommendedName>
</protein>
<dbReference type="RefSeq" id="WP_117707368.1">
    <property type="nucleotide sequence ID" value="NZ_JAQCXL010000024.1"/>
</dbReference>
<dbReference type="Gene3D" id="3.40.50.2300">
    <property type="match status" value="1"/>
</dbReference>
<keyword evidence="8" id="KW-0902">Two-component regulatory system</keyword>
<evidence type="ECO:0000256" key="6">
    <source>
        <dbReference type="ARBA" id="ARBA00022777"/>
    </source>
</evidence>
<dbReference type="InterPro" id="IPR009057">
    <property type="entry name" value="Homeodomain-like_sf"/>
</dbReference>
<dbReference type="SUPFAM" id="SSF55874">
    <property type="entry name" value="ATPase domain of HSP90 chaperone/DNA topoisomerase II/histidine kinase"/>
    <property type="match status" value="1"/>
</dbReference>
<dbReference type="SUPFAM" id="SSF101898">
    <property type="entry name" value="NHL repeat"/>
    <property type="match status" value="1"/>
</dbReference>
<dbReference type="FunFam" id="3.30.565.10:FF:000037">
    <property type="entry name" value="Hybrid sensor histidine kinase/response regulator"/>
    <property type="match status" value="1"/>
</dbReference>
<organism evidence="15 16">
    <name type="scientific">Bacteroides intestinalis</name>
    <dbReference type="NCBI Taxonomy" id="329854"/>
    <lineage>
        <taxon>Bacteria</taxon>
        <taxon>Pseudomonadati</taxon>
        <taxon>Bacteroidota</taxon>
        <taxon>Bacteroidia</taxon>
        <taxon>Bacteroidales</taxon>
        <taxon>Bacteroidaceae</taxon>
        <taxon>Bacteroides</taxon>
    </lineage>
</organism>
<evidence type="ECO:0000256" key="11">
    <source>
        <dbReference type="PROSITE-ProRule" id="PRU00169"/>
    </source>
</evidence>
<dbReference type="Gene3D" id="1.10.10.60">
    <property type="entry name" value="Homeodomain-like"/>
    <property type="match status" value="1"/>
</dbReference>
<dbReference type="Gene3D" id="2.130.10.10">
    <property type="entry name" value="YVTN repeat-like/Quinoprotein amine dehydrogenase"/>
    <property type="match status" value="2"/>
</dbReference>
<dbReference type="GO" id="GO:0003700">
    <property type="term" value="F:DNA-binding transcription factor activity"/>
    <property type="evidence" value="ECO:0007669"/>
    <property type="project" value="InterPro"/>
</dbReference>
<dbReference type="Gene3D" id="3.30.565.10">
    <property type="entry name" value="Histidine kinase-like ATPase, C-terminal domain"/>
    <property type="match status" value="1"/>
</dbReference>
<dbReference type="InterPro" id="IPR011047">
    <property type="entry name" value="Quinoprotein_ADH-like_sf"/>
</dbReference>
<evidence type="ECO:0000256" key="9">
    <source>
        <dbReference type="ARBA" id="ARBA00023015"/>
    </source>
</evidence>
<evidence type="ECO:0000256" key="1">
    <source>
        <dbReference type="ARBA" id="ARBA00000085"/>
    </source>
</evidence>
<feature type="domain" description="HTH araC/xylS-type" evidence="12">
    <location>
        <begin position="1218"/>
        <end position="1318"/>
    </location>
</feature>
<dbReference type="PROSITE" id="PS50110">
    <property type="entry name" value="RESPONSE_REGULATORY"/>
    <property type="match status" value="1"/>
</dbReference>
<comment type="catalytic activity">
    <reaction evidence="1">
        <text>ATP + protein L-histidine = ADP + protein N-phospho-L-histidine.</text>
        <dbReference type="EC" id="2.7.13.3"/>
    </reaction>
</comment>
<keyword evidence="9" id="KW-0805">Transcription regulation</keyword>
<dbReference type="SUPFAM" id="SSF50998">
    <property type="entry name" value="Quinoprotein alcohol dehydrogenase-like"/>
    <property type="match status" value="1"/>
</dbReference>
<feature type="domain" description="Response regulatory" evidence="14">
    <location>
        <begin position="1071"/>
        <end position="1186"/>
    </location>
</feature>
<evidence type="ECO:0000256" key="7">
    <source>
        <dbReference type="ARBA" id="ARBA00022840"/>
    </source>
</evidence>
<dbReference type="GO" id="GO:0005524">
    <property type="term" value="F:ATP binding"/>
    <property type="evidence" value="ECO:0007669"/>
    <property type="project" value="UniProtKB-KW"/>
</dbReference>
<evidence type="ECO:0000256" key="3">
    <source>
        <dbReference type="ARBA" id="ARBA00022553"/>
    </source>
</evidence>
<dbReference type="Pfam" id="PF12833">
    <property type="entry name" value="HTH_18"/>
    <property type="match status" value="1"/>
</dbReference>
<evidence type="ECO:0000256" key="8">
    <source>
        <dbReference type="ARBA" id="ARBA00023012"/>
    </source>
</evidence>
<keyword evidence="3 11" id="KW-0597">Phosphoprotein</keyword>
<evidence type="ECO:0000313" key="15">
    <source>
        <dbReference type="EMBL" id="RHN09044.1"/>
    </source>
</evidence>
<evidence type="ECO:0000259" key="14">
    <source>
        <dbReference type="PROSITE" id="PS50110"/>
    </source>
</evidence>
<dbReference type="SMART" id="SM00388">
    <property type="entry name" value="HisKA"/>
    <property type="match status" value="1"/>
</dbReference>
<keyword evidence="10" id="KW-0804">Transcription</keyword>
<evidence type="ECO:0000256" key="10">
    <source>
        <dbReference type="ARBA" id="ARBA00023163"/>
    </source>
</evidence>
<comment type="caution">
    <text evidence="15">The sequence shown here is derived from an EMBL/GenBank/DDBJ whole genome shotgun (WGS) entry which is preliminary data.</text>
</comment>
<dbReference type="GO" id="GO:0043565">
    <property type="term" value="F:sequence-specific DNA binding"/>
    <property type="evidence" value="ECO:0007669"/>
    <property type="project" value="InterPro"/>
</dbReference>
<keyword evidence="7" id="KW-0067">ATP-binding</keyword>
<evidence type="ECO:0000259" key="13">
    <source>
        <dbReference type="PROSITE" id="PS50109"/>
    </source>
</evidence>
<dbReference type="PRINTS" id="PR00344">
    <property type="entry name" value="BCTRLSENSOR"/>
</dbReference>
<dbReference type="PROSITE" id="PS01124">
    <property type="entry name" value="HTH_ARAC_FAMILY_2"/>
    <property type="match status" value="1"/>
</dbReference>
<sequence length="1325" mass="152621">MRNVILLTLYILIGNISGTSLYANNSIKLHASHISINKGMHQSTIHAMYQDEFGMIWFGTKRGLVRYDGTQMKFIQKLYNDIPDAEELVRSITGDQNGNIYIETRSGIIEYNIKQDHFRKITPYSQCMYYSDSCLWIGYKNTIYQWKNNILKLHLQLPKESCIIDCITETSKGNLYIGTRDDGIFLIRRNKDTKQMLANINQIRQLYIDSEQKIWVATRRNGLFLIDSDENIKNYNYSENSNNCISSDIVRSICEDNAGNLWIATFNGLNKYDKKERKFLQYEFINENAYTLNDASIYCLMKDQQGTIWSGSFYGEINCFHPEHSTFSYHFVTKDIMPSSPSKHAIFGKTVEDNEGNLWMATERDGLYFFNTHTKALKKLPFTDNVQTLYLDKPKNILWIGTLLGGLKKYDLQTQSTQVFLRNVLHNNSIREIIPYNDSLIIATHNGISIFDTHTNKSTILSSEQIDLQRMSVTTILLDSQKQLWIAVQNQLLCYNLLNKSWQHICIRKSENCIVNKIIENRNGDILIGTSRHGIFRKRKGEAELEPFATDAILMKDIIDMCEDKYGGILIVTNEGLIYINNEEEITNIDKNRFLSTFQVNSNCLFLDRNNNVYLGGINMFCSFPLKQIFNKPEHYQVGISEFSVNDTPLEVDSSGKTLKQSILYTNRIELPYDQHAIGIRAYTNNYAASFTCGIKYKLEPFDKEWKRTNSLNEINYTNLSPDKYILYIQGDVALANGEFPERKLDIIINPPFYQTPLAYILYVLLTILLLYEAYQVIILRSSLKIEKEQKRNMEQLNQSKLRFFTNISHEFKTPLTLISNQVELLLQSKNIPPKLNTKLLNIWRNITRLNQLIIELMEFRKQEQGFTPLKVNYYNLIDIVNNVVDSFKEYAQTRKINLTLLAGQDDISFYFDKQLIEKALFNLLSNAFKFTPENGNIFVRLKYESMKVSLEISDTGVGINAKELENIFIRFYQTDNTCFTNNIGTGIGLAYTKNIVEAHKGVITVKSIKGKGSCFTIQLPTDIQYPPSNIQENLPIIEDYKLNVAGFISTDTQEGGATEERKENSEKHYKLLIIEDNQELRQLLTEVFSDLYNVETAENGKKGYEKALSVIPDIIISDVVMPEMSGTELCQKLKNNIKTSHIPIILLTSQTASEYIIEGLKIGADDYICKPFSIKQLIVRCNNLINLRRTLQQKYAKESNSSSELIATSTLDQVLLDKSIELIENNLENPVFSVDFLAQELCIGRTKYFTKIKAITGMTPNEFIINIKLKLAYRRIEQQPDISITELAMQLGFSSTSYFIKRFKEFSGMTPNQYKQKINENGTS</sequence>
<evidence type="ECO:0000256" key="5">
    <source>
        <dbReference type="ARBA" id="ARBA00022741"/>
    </source>
</evidence>
<dbReference type="InterPro" id="IPR003594">
    <property type="entry name" value="HATPase_dom"/>
</dbReference>
<dbReference type="InterPro" id="IPR018060">
    <property type="entry name" value="HTH_AraC"/>
</dbReference>
<dbReference type="PROSITE" id="PS50109">
    <property type="entry name" value="HIS_KIN"/>
    <property type="match status" value="1"/>
</dbReference>
<dbReference type="EC" id="2.7.13.3" evidence="2"/>
<dbReference type="InterPro" id="IPR011006">
    <property type="entry name" value="CheY-like_superfamily"/>
</dbReference>
<feature type="modified residue" description="4-aspartylphosphate" evidence="11">
    <location>
        <position position="1119"/>
    </location>
</feature>
<evidence type="ECO:0000313" key="16">
    <source>
        <dbReference type="Proteomes" id="UP000286003"/>
    </source>
</evidence>
<dbReference type="Pfam" id="PF07494">
    <property type="entry name" value="Reg_prop"/>
    <property type="match status" value="1"/>
</dbReference>
<dbReference type="SUPFAM" id="SSF47384">
    <property type="entry name" value="Homodimeric domain of signal transducing histidine kinase"/>
    <property type="match status" value="1"/>
</dbReference>
<dbReference type="GO" id="GO:0000155">
    <property type="term" value="F:phosphorelay sensor kinase activity"/>
    <property type="evidence" value="ECO:0007669"/>
    <property type="project" value="InterPro"/>
</dbReference>
<dbReference type="Pfam" id="PF02518">
    <property type="entry name" value="HATPase_c"/>
    <property type="match status" value="1"/>
</dbReference>
<dbReference type="Pfam" id="PF00072">
    <property type="entry name" value="Response_reg"/>
    <property type="match status" value="1"/>
</dbReference>
<dbReference type="CDD" id="cd17574">
    <property type="entry name" value="REC_OmpR"/>
    <property type="match status" value="1"/>
</dbReference>
<dbReference type="CDD" id="cd00082">
    <property type="entry name" value="HisKA"/>
    <property type="match status" value="1"/>
</dbReference>
<dbReference type="InterPro" id="IPR036890">
    <property type="entry name" value="HATPase_C_sf"/>
</dbReference>
<dbReference type="Proteomes" id="UP000286003">
    <property type="component" value="Unassembled WGS sequence"/>
</dbReference>
<keyword evidence="5" id="KW-0547">Nucleotide-binding</keyword>
<dbReference type="InterPro" id="IPR013783">
    <property type="entry name" value="Ig-like_fold"/>
</dbReference>
<feature type="domain" description="Histidine kinase" evidence="13">
    <location>
        <begin position="807"/>
        <end position="1024"/>
    </location>
</feature>
<dbReference type="InterPro" id="IPR003661">
    <property type="entry name" value="HisK_dim/P_dom"/>
</dbReference>
<keyword evidence="4" id="KW-0808">Transferase</keyword>
<dbReference type="Gene3D" id="1.10.287.130">
    <property type="match status" value="1"/>
</dbReference>
<dbReference type="InterPro" id="IPR036097">
    <property type="entry name" value="HisK_dim/P_sf"/>
</dbReference>
<reference evidence="15 16" key="1">
    <citation type="submission" date="2018-08" db="EMBL/GenBank/DDBJ databases">
        <title>A genome reference for cultivated species of the human gut microbiota.</title>
        <authorList>
            <person name="Zou Y."/>
            <person name="Xue W."/>
            <person name="Luo G."/>
        </authorList>
    </citation>
    <scope>NUCLEOTIDE SEQUENCE [LARGE SCALE GENOMIC DNA]</scope>
    <source>
        <strain evidence="15 16">AF31-23</strain>
    </source>
</reference>